<reference evidence="1 2" key="1">
    <citation type="journal article" date="2019" name="Nat. Ecol. Evol.">
        <title>Megaphylogeny resolves global patterns of mushroom evolution.</title>
        <authorList>
            <person name="Varga T."/>
            <person name="Krizsan K."/>
            <person name="Foldi C."/>
            <person name="Dima B."/>
            <person name="Sanchez-Garcia M."/>
            <person name="Sanchez-Ramirez S."/>
            <person name="Szollosi G.J."/>
            <person name="Szarkandi J.G."/>
            <person name="Papp V."/>
            <person name="Albert L."/>
            <person name="Andreopoulos W."/>
            <person name="Angelini C."/>
            <person name="Antonin V."/>
            <person name="Barry K.W."/>
            <person name="Bougher N.L."/>
            <person name="Buchanan P."/>
            <person name="Buyck B."/>
            <person name="Bense V."/>
            <person name="Catcheside P."/>
            <person name="Chovatia M."/>
            <person name="Cooper J."/>
            <person name="Damon W."/>
            <person name="Desjardin D."/>
            <person name="Finy P."/>
            <person name="Geml J."/>
            <person name="Haridas S."/>
            <person name="Hughes K."/>
            <person name="Justo A."/>
            <person name="Karasinski D."/>
            <person name="Kautmanova I."/>
            <person name="Kiss B."/>
            <person name="Kocsube S."/>
            <person name="Kotiranta H."/>
            <person name="LaButti K.M."/>
            <person name="Lechner B.E."/>
            <person name="Liimatainen K."/>
            <person name="Lipzen A."/>
            <person name="Lukacs Z."/>
            <person name="Mihaltcheva S."/>
            <person name="Morgado L.N."/>
            <person name="Niskanen T."/>
            <person name="Noordeloos M.E."/>
            <person name="Ohm R.A."/>
            <person name="Ortiz-Santana B."/>
            <person name="Ovrebo C."/>
            <person name="Racz N."/>
            <person name="Riley R."/>
            <person name="Savchenko A."/>
            <person name="Shiryaev A."/>
            <person name="Soop K."/>
            <person name="Spirin V."/>
            <person name="Szebenyi C."/>
            <person name="Tomsovsky M."/>
            <person name="Tulloss R.E."/>
            <person name="Uehling J."/>
            <person name="Grigoriev I.V."/>
            <person name="Vagvolgyi C."/>
            <person name="Papp T."/>
            <person name="Martin F.M."/>
            <person name="Miettinen O."/>
            <person name="Hibbett D.S."/>
            <person name="Nagy L.G."/>
        </authorList>
    </citation>
    <scope>NUCLEOTIDE SEQUENCE [LARGE SCALE GENOMIC DNA]</scope>
    <source>
        <strain evidence="1 2">NL-1719</strain>
    </source>
</reference>
<gene>
    <name evidence="1" type="ORF">BDN72DRAFT_763214</name>
</gene>
<sequence length="202" mass="21666">MGGASSKAARKLPRSPPSWAGARTPHPEVPGGPGAAVPNKPLASETRTDAINLDARDPQLLANLNRLGPVRVDHNMQTVRAKATHKLFNSRAQSELEASSHKLARNHLTAGTLSLLLDERKSVSSKEELDDLAKKWNLDGESKVQSLAKFVNSPSVHSGRRVVTGIGKDEEIVLTPVSCLGEIILCVITLNYLVLVGCMGRT</sequence>
<evidence type="ECO:0000313" key="1">
    <source>
        <dbReference type="EMBL" id="TFK72511.1"/>
    </source>
</evidence>
<evidence type="ECO:0000313" key="2">
    <source>
        <dbReference type="Proteomes" id="UP000308600"/>
    </source>
</evidence>
<proteinExistence type="predicted"/>
<dbReference type="Proteomes" id="UP000308600">
    <property type="component" value="Unassembled WGS sequence"/>
</dbReference>
<keyword evidence="2" id="KW-1185">Reference proteome</keyword>
<dbReference type="EMBL" id="ML208284">
    <property type="protein sequence ID" value="TFK72511.1"/>
    <property type="molecule type" value="Genomic_DNA"/>
</dbReference>
<accession>A0ACD3B4F9</accession>
<name>A0ACD3B4F9_9AGAR</name>
<organism evidence="1 2">
    <name type="scientific">Pluteus cervinus</name>
    <dbReference type="NCBI Taxonomy" id="181527"/>
    <lineage>
        <taxon>Eukaryota</taxon>
        <taxon>Fungi</taxon>
        <taxon>Dikarya</taxon>
        <taxon>Basidiomycota</taxon>
        <taxon>Agaricomycotina</taxon>
        <taxon>Agaricomycetes</taxon>
        <taxon>Agaricomycetidae</taxon>
        <taxon>Agaricales</taxon>
        <taxon>Pluteineae</taxon>
        <taxon>Pluteaceae</taxon>
        <taxon>Pluteus</taxon>
    </lineage>
</organism>
<protein>
    <submittedName>
        <fullName evidence="1">Uncharacterized protein</fullName>
    </submittedName>
</protein>